<keyword evidence="2" id="KW-0564">Palmitate</keyword>
<reference evidence="3 4" key="1">
    <citation type="journal article" date="2009" name="Environ. Microbiol.">
        <title>Genome sequence of Desulfobacterium autotrophicum HRM2, a marine sulfate reducer oxidizing organic carbon completely to carbon dioxide.</title>
        <authorList>
            <person name="Strittmatter A.W."/>
            <person name="Liesegang H."/>
            <person name="Rabus R."/>
            <person name="Decker I."/>
            <person name="Amann J."/>
            <person name="Andres S."/>
            <person name="Henne A."/>
            <person name="Fricke W.F."/>
            <person name="Martinez-Arias R."/>
            <person name="Bartels D."/>
            <person name="Goesmann A."/>
            <person name="Krause L."/>
            <person name="Puehler A."/>
            <person name="Klenk H.P."/>
            <person name="Richter M."/>
            <person name="Schuler M."/>
            <person name="Gloeckner F.O."/>
            <person name="Meyerdierks A."/>
            <person name="Gottschalk G."/>
            <person name="Amann R."/>
        </authorList>
    </citation>
    <scope>NUCLEOTIDE SEQUENCE [LARGE SCALE GENOMIC DNA]</scope>
    <source>
        <strain evidence="4">ATCC 43914 / DSM 3382 / HRM2</strain>
    </source>
</reference>
<evidence type="ECO:0000313" key="4">
    <source>
        <dbReference type="Proteomes" id="UP000000442"/>
    </source>
</evidence>
<keyword evidence="2" id="KW-0472">Membrane</keyword>
<protein>
    <submittedName>
        <fullName evidence="3">Outer membrane efflux protein</fullName>
    </submittedName>
</protein>
<dbReference type="InterPro" id="IPR003423">
    <property type="entry name" value="OMP_efflux"/>
</dbReference>
<evidence type="ECO:0000256" key="2">
    <source>
        <dbReference type="RuleBase" id="RU362097"/>
    </source>
</evidence>
<dbReference type="GO" id="GO:0015562">
    <property type="term" value="F:efflux transmembrane transporter activity"/>
    <property type="evidence" value="ECO:0007669"/>
    <property type="project" value="InterPro"/>
</dbReference>
<proteinExistence type="inferred from homology"/>
<dbReference type="NCBIfam" id="TIGR01845">
    <property type="entry name" value="outer_NodT"/>
    <property type="match status" value="1"/>
</dbReference>
<keyword evidence="2" id="KW-1134">Transmembrane beta strand</keyword>
<dbReference type="eggNOG" id="COG1538">
    <property type="taxonomic scope" value="Bacteria"/>
</dbReference>
<sequence length="420" mass="45954">MAVHEPWWKSFGSSELNRIIDQALGSNFTIREALARLDQARAMSMETRSLLLPVITLEAGASHKRTRSQGQESTLDTIALGPAASYEMDLWGEIRSRTMAGDLSARASRSDLETAAMTLTAEVSNTWVDQLAAVKALDLVKQQLATNTLLLELLELRFENALSTSLDILQQQEAVAHVTAQIPPLEQEIKRLSNRLCLLQGKPPTNALAVINTDFPILTPLPAMGIPADLLSKRPDIQAAGFRLMADQWESRAEQAARLPSLNLTGTMGLQSSGLDALFNSWILSLGANMAATVFDGGKKAAAREQAKAVVAEGLAYYERTVFTALVEVEDALSEEVHQRAWLAALNQELDAARLALGEATRRYQRGIITFLPLISEQLNVQNLEKGIILQQAELIKARIALYRSLGGSFTQTKNLGKQK</sequence>
<keyword evidence="4" id="KW-1185">Reference proteome</keyword>
<dbReference type="KEGG" id="dat:HRM2_02390"/>
<dbReference type="HOGENOM" id="CLU_012817_13_1_7"/>
<dbReference type="PANTHER" id="PTHR30203">
    <property type="entry name" value="OUTER MEMBRANE CATION EFFLUX PROTEIN"/>
    <property type="match status" value="1"/>
</dbReference>
<dbReference type="GO" id="GO:0005886">
    <property type="term" value="C:plasma membrane"/>
    <property type="evidence" value="ECO:0007669"/>
    <property type="project" value="UniProtKB-SubCell"/>
</dbReference>
<dbReference type="Gene3D" id="2.20.200.10">
    <property type="entry name" value="Outer membrane efflux proteins (OEP)"/>
    <property type="match status" value="1"/>
</dbReference>
<dbReference type="InterPro" id="IPR010131">
    <property type="entry name" value="MdtP/NodT-like"/>
</dbReference>
<dbReference type="EMBL" id="CP001087">
    <property type="protein sequence ID" value="ACN13361.1"/>
    <property type="molecule type" value="Genomic_DNA"/>
</dbReference>
<dbReference type="STRING" id="177437.HRM2_02390"/>
<dbReference type="Proteomes" id="UP000000442">
    <property type="component" value="Chromosome"/>
</dbReference>
<dbReference type="SUPFAM" id="SSF56954">
    <property type="entry name" value="Outer membrane efflux proteins (OEP)"/>
    <property type="match status" value="1"/>
</dbReference>
<accession>C0QFG5</accession>
<comment type="similarity">
    <text evidence="1 2">Belongs to the outer membrane factor (OMF) (TC 1.B.17) family.</text>
</comment>
<keyword evidence="2" id="KW-0812">Transmembrane</keyword>
<name>C0QFG5_DESAH</name>
<dbReference type="Gene3D" id="1.20.1600.10">
    <property type="entry name" value="Outer membrane efflux proteins (OEP)"/>
    <property type="match status" value="1"/>
</dbReference>
<evidence type="ECO:0000256" key="1">
    <source>
        <dbReference type="ARBA" id="ARBA00007613"/>
    </source>
</evidence>
<comment type="subcellular location">
    <subcellularLocation>
        <location evidence="2">Cell membrane</location>
        <topology evidence="2">Lipid-anchor</topology>
    </subcellularLocation>
</comment>
<dbReference type="AlphaFoldDB" id="C0QFG5"/>
<keyword evidence="2" id="KW-0449">Lipoprotein</keyword>
<dbReference type="Pfam" id="PF02321">
    <property type="entry name" value="OEP"/>
    <property type="match status" value="2"/>
</dbReference>
<organism evidence="3 4">
    <name type="scientific">Desulforapulum autotrophicum (strain ATCC 43914 / DSM 3382 / VKM B-1955 / HRM2)</name>
    <name type="common">Desulfobacterium autotrophicum</name>
    <dbReference type="NCBI Taxonomy" id="177437"/>
    <lineage>
        <taxon>Bacteria</taxon>
        <taxon>Pseudomonadati</taxon>
        <taxon>Thermodesulfobacteriota</taxon>
        <taxon>Desulfobacteria</taxon>
        <taxon>Desulfobacterales</taxon>
        <taxon>Desulfobacteraceae</taxon>
        <taxon>Desulforapulum</taxon>
    </lineage>
</organism>
<evidence type="ECO:0000313" key="3">
    <source>
        <dbReference type="EMBL" id="ACN13361.1"/>
    </source>
</evidence>
<gene>
    <name evidence="3" type="ordered locus">HRM2_02390</name>
</gene>